<dbReference type="CDD" id="cd01300">
    <property type="entry name" value="YtcJ_like"/>
    <property type="match status" value="1"/>
</dbReference>
<dbReference type="SUPFAM" id="SSF51338">
    <property type="entry name" value="Composite domain of metallo-dependent hydrolases"/>
    <property type="match status" value="1"/>
</dbReference>
<dbReference type="AlphaFoldDB" id="A0A1Y6BDL8"/>
<dbReference type="Proteomes" id="UP000192917">
    <property type="component" value="Unassembled WGS sequence"/>
</dbReference>
<dbReference type="GO" id="GO:0016810">
    <property type="term" value="F:hydrolase activity, acting on carbon-nitrogen (but not peptide) bonds"/>
    <property type="evidence" value="ECO:0007669"/>
    <property type="project" value="InterPro"/>
</dbReference>
<feature type="domain" description="Amidohydrolase 3" evidence="1">
    <location>
        <begin position="49"/>
        <end position="532"/>
    </location>
</feature>
<dbReference type="InterPro" id="IPR033932">
    <property type="entry name" value="YtcJ-like"/>
</dbReference>
<dbReference type="InterPro" id="IPR013108">
    <property type="entry name" value="Amidohydro_3"/>
</dbReference>
<dbReference type="Gene3D" id="2.30.40.10">
    <property type="entry name" value="Urease, subunit C, domain 1"/>
    <property type="match status" value="1"/>
</dbReference>
<evidence type="ECO:0000313" key="3">
    <source>
        <dbReference type="Proteomes" id="UP000192917"/>
    </source>
</evidence>
<dbReference type="Gene3D" id="3.20.20.140">
    <property type="entry name" value="Metal-dependent hydrolases"/>
    <property type="match status" value="1"/>
</dbReference>
<dbReference type="InterPro" id="IPR011059">
    <property type="entry name" value="Metal-dep_hydrolase_composite"/>
</dbReference>
<dbReference type="EMBL" id="FWZX01000003">
    <property type="protein sequence ID" value="SMF03774.1"/>
    <property type="molecule type" value="Genomic_DNA"/>
</dbReference>
<dbReference type="InterPro" id="IPR032466">
    <property type="entry name" value="Metal_Hydrolase"/>
</dbReference>
<keyword evidence="3" id="KW-1185">Reference proteome</keyword>
<dbReference type="RefSeq" id="WP_085121600.1">
    <property type="nucleotide sequence ID" value="NZ_FWZX01000003.1"/>
</dbReference>
<accession>A0A1Y6BDL8</accession>
<dbReference type="PANTHER" id="PTHR22642">
    <property type="entry name" value="IMIDAZOLONEPROPIONASE"/>
    <property type="match status" value="1"/>
</dbReference>
<dbReference type="Pfam" id="PF07969">
    <property type="entry name" value="Amidohydro_3"/>
    <property type="match status" value="1"/>
</dbReference>
<dbReference type="PANTHER" id="PTHR22642:SF21">
    <property type="entry name" value="PERIPLASMIC PROTEIN"/>
    <property type="match status" value="1"/>
</dbReference>
<dbReference type="STRING" id="560819.SAMN05428998_103159"/>
<dbReference type="Gene3D" id="3.10.310.70">
    <property type="match status" value="1"/>
</dbReference>
<reference evidence="2 3" key="1">
    <citation type="submission" date="2017-04" db="EMBL/GenBank/DDBJ databases">
        <authorList>
            <person name="Afonso C.L."/>
            <person name="Miller P.J."/>
            <person name="Scott M.A."/>
            <person name="Spackman E."/>
            <person name="Goraichik I."/>
            <person name="Dimitrov K.M."/>
            <person name="Suarez D.L."/>
            <person name="Swayne D.E."/>
        </authorList>
    </citation>
    <scope>NUCLEOTIDE SEQUENCE [LARGE SCALE GENOMIC DNA]</scope>
    <source>
        <strain evidence="2 3">USBA 355</strain>
    </source>
</reference>
<evidence type="ECO:0000313" key="2">
    <source>
        <dbReference type="EMBL" id="SMF03774.1"/>
    </source>
</evidence>
<gene>
    <name evidence="2" type="ORF">SAMN05428998_103159</name>
</gene>
<protein>
    <recommendedName>
        <fullName evidence="1">Amidohydrolase 3 domain-containing protein</fullName>
    </recommendedName>
</protein>
<dbReference type="SUPFAM" id="SSF51556">
    <property type="entry name" value="Metallo-dependent hydrolases"/>
    <property type="match status" value="1"/>
</dbReference>
<organism evidence="2 3">
    <name type="scientific">Tistlia consotensis USBA 355</name>
    <dbReference type="NCBI Taxonomy" id="560819"/>
    <lineage>
        <taxon>Bacteria</taxon>
        <taxon>Pseudomonadati</taxon>
        <taxon>Pseudomonadota</taxon>
        <taxon>Alphaproteobacteria</taxon>
        <taxon>Rhodospirillales</taxon>
        <taxon>Rhodovibrionaceae</taxon>
        <taxon>Tistlia</taxon>
    </lineage>
</organism>
<proteinExistence type="predicted"/>
<evidence type="ECO:0000259" key="1">
    <source>
        <dbReference type="Pfam" id="PF07969"/>
    </source>
</evidence>
<sequence>MTDLILRNGKITTLDRQRPEAEALAIADGLVQAVGPEAEVMALAGPGTEVLDLGGRRVIPGLNDSHLHLIRGGLSYNMELRWENLPSLADALRLLKQQAERTPAPQWVRVVGGWSEFQFAERRMPSLAEINAAAPDTPVFILHLYGRALLNRAALRVLGFGKETPNPPGGEIERDAAGEPTGLLIARPSALILYATLAQGPKLGFEEQLNSSRQFMRELNRLGVTSVIDAGGGGQSYPEDYAVVERLHRDGQLTVRIAYNLFAQKAGSELSDYERWVAMTEPGAGDGLLRVNGAGENLTWAAADFENFLEPRPELAPTMESELEPIVELLAANRWPFRIHATYDETIDRFLTVFERVNGRRPLAARFTIDHAETVSDRNIERIAALGGGIATQHRMAFQGEYFVARYGARAAEATPPIARMLELGVPVGAGTDATRVASYDPWVALWWLTTGKTLGGLRLQPAARTLDRRTALELWTRGSAWFSGEEAVKGSLGAGRYADLAVLSADYFAVPAEEIRSITSELTLLGGRVVHGAGDFADLAPPLPPASPSWSPVASVPSPGQRTAPLAPVHARACADGCASACSLHGHGHQIAWTSPLPVSDRKAFWGALGCSCFAL</sequence>
<name>A0A1Y6BDL8_9PROT</name>